<dbReference type="Proteomes" id="UP000218231">
    <property type="component" value="Unassembled WGS sequence"/>
</dbReference>
<proteinExistence type="predicted"/>
<gene>
    <name evidence="1" type="ORF">WR25_18277</name>
</gene>
<reference evidence="1 2" key="1">
    <citation type="journal article" date="2017" name="Curr. Biol.">
        <title>Genome architecture and evolution of a unichromosomal asexual nematode.</title>
        <authorList>
            <person name="Fradin H."/>
            <person name="Zegar C."/>
            <person name="Gutwein M."/>
            <person name="Lucas J."/>
            <person name="Kovtun M."/>
            <person name="Corcoran D."/>
            <person name="Baugh L.R."/>
            <person name="Kiontke K."/>
            <person name="Gunsalus K."/>
            <person name="Fitch D.H."/>
            <person name="Piano F."/>
        </authorList>
    </citation>
    <scope>NUCLEOTIDE SEQUENCE [LARGE SCALE GENOMIC DNA]</scope>
    <source>
        <strain evidence="1">PF1309</strain>
    </source>
</reference>
<organism evidence="1 2">
    <name type="scientific">Diploscapter pachys</name>
    <dbReference type="NCBI Taxonomy" id="2018661"/>
    <lineage>
        <taxon>Eukaryota</taxon>
        <taxon>Metazoa</taxon>
        <taxon>Ecdysozoa</taxon>
        <taxon>Nematoda</taxon>
        <taxon>Chromadorea</taxon>
        <taxon>Rhabditida</taxon>
        <taxon>Rhabditina</taxon>
        <taxon>Rhabditomorpha</taxon>
        <taxon>Rhabditoidea</taxon>
        <taxon>Rhabditidae</taxon>
        <taxon>Diploscapter</taxon>
    </lineage>
</organism>
<dbReference type="AlphaFoldDB" id="A0A2A2M3I5"/>
<sequence>MATTTNCFGAPTFHVEAGEVAYLGDFIPVVDSKSALGVSTSGIAYVRHADDAQKALAGSQPALAAAMKPATFRNKATYACSAITMDRWDLPGVEALPDTPAPAETAAVSAAG</sequence>
<evidence type="ECO:0000313" key="1">
    <source>
        <dbReference type="EMBL" id="PAV93020.1"/>
    </source>
</evidence>
<dbReference type="EMBL" id="LIAE01005808">
    <property type="protein sequence ID" value="PAV93020.1"/>
    <property type="molecule type" value="Genomic_DNA"/>
</dbReference>
<comment type="caution">
    <text evidence="1">The sequence shown here is derived from an EMBL/GenBank/DDBJ whole genome shotgun (WGS) entry which is preliminary data.</text>
</comment>
<name>A0A2A2M3I5_9BILA</name>
<evidence type="ECO:0000313" key="2">
    <source>
        <dbReference type="Proteomes" id="UP000218231"/>
    </source>
</evidence>
<keyword evidence="2" id="KW-1185">Reference proteome</keyword>
<protein>
    <submittedName>
        <fullName evidence="1">Uncharacterized protein</fullName>
    </submittedName>
</protein>
<accession>A0A2A2M3I5</accession>